<feature type="domain" description="Mechanosensitive ion channel transmembrane helices 2/3" evidence="10">
    <location>
        <begin position="85"/>
        <end position="126"/>
    </location>
</feature>
<keyword evidence="12" id="KW-1185">Reference proteome</keyword>
<dbReference type="GO" id="GO:0005886">
    <property type="term" value="C:plasma membrane"/>
    <property type="evidence" value="ECO:0007669"/>
    <property type="project" value="UniProtKB-SubCell"/>
</dbReference>
<feature type="transmembrane region" description="Helical" evidence="8">
    <location>
        <begin position="82"/>
        <end position="100"/>
    </location>
</feature>
<evidence type="ECO:0000256" key="1">
    <source>
        <dbReference type="ARBA" id="ARBA00004651"/>
    </source>
</evidence>
<keyword evidence="4 8" id="KW-0812">Transmembrane</keyword>
<evidence type="ECO:0000256" key="5">
    <source>
        <dbReference type="ARBA" id="ARBA00022989"/>
    </source>
</evidence>
<dbReference type="FunFam" id="2.30.30.60:FF:000001">
    <property type="entry name" value="MscS Mechanosensitive ion channel"/>
    <property type="match status" value="1"/>
</dbReference>
<feature type="domain" description="Mechanosensitive ion channel MscS" evidence="9">
    <location>
        <begin position="128"/>
        <end position="192"/>
    </location>
</feature>
<dbReference type="InterPro" id="IPR010920">
    <property type="entry name" value="LSM_dom_sf"/>
</dbReference>
<evidence type="ECO:0000313" key="11">
    <source>
        <dbReference type="EMBL" id="MBB1097928.1"/>
    </source>
</evidence>
<dbReference type="SUPFAM" id="SSF50182">
    <property type="entry name" value="Sm-like ribonucleoproteins"/>
    <property type="match status" value="1"/>
</dbReference>
<feature type="transmembrane region" description="Helical" evidence="8">
    <location>
        <begin position="106"/>
        <end position="125"/>
    </location>
</feature>
<dbReference type="PANTHER" id="PTHR30460:SF0">
    <property type="entry name" value="MODERATE CONDUCTANCE MECHANOSENSITIVE CHANNEL YBIO"/>
    <property type="match status" value="1"/>
</dbReference>
<keyword evidence="6 8" id="KW-0472">Membrane</keyword>
<dbReference type="SUPFAM" id="SSF82861">
    <property type="entry name" value="Mechanosensitive channel protein MscS (YggB), transmembrane region"/>
    <property type="match status" value="1"/>
</dbReference>
<protein>
    <submittedName>
        <fullName evidence="11">Mechanosensitive ion channel family protein</fullName>
    </submittedName>
</protein>
<accession>A0A7W3ULT8</accession>
<feature type="transmembrane region" description="Helical" evidence="8">
    <location>
        <begin position="36"/>
        <end position="61"/>
    </location>
</feature>
<dbReference type="PANTHER" id="PTHR30460">
    <property type="entry name" value="MODERATE CONDUCTANCE MECHANOSENSITIVE CHANNEL YBIO"/>
    <property type="match status" value="1"/>
</dbReference>
<dbReference type="Proteomes" id="UP000517106">
    <property type="component" value="Unassembled WGS sequence"/>
</dbReference>
<evidence type="ECO:0000256" key="3">
    <source>
        <dbReference type="ARBA" id="ARBA00022475"/>
    </source>
</evidence>
<evidence type="ECO:0000259" key="10">
    <source>
        <dbReference type="Pfam" id="PF21088"/>
    </source>
</evidence>
<evidence type="ECO:0000256" key="6">
    <source>
        <dbReference type="ARBA" id="ARBA00023136"/>
    </source>
</evidence>
<dbReference type="EMBL" id="JACIVA010000053">
    <property type="protein sequence ID" value="MBB1097928.1"/>
    <property type="molecule type" value="Genomic_DNA"/>
</dbReference>
<evidence type="ECO:0000256" key="8">
    <source>
        <dbReference type="SAM" id="Phobius"/>
    </source>
</evidence>
<sequence length="291" mass="32209">MIIGATSFTSKQMEQVKKAFTDLSWHEISQQILSKFLLIIVTFILFLLILWVGRVIIVHLFQESKKYNVLKNSNRMATVRTLVLNIYRYTCYFFLLYAILSEIGVPVGTLIAGAGIFSLALGLGAQSLVSDIVTGFFILLEQQLDVGDTVQIGQIKGTVTALGIRTTQVTSSDGTLNYIPNRNIVIVQNFSRNNMVTNIDIHITSKTPLSKVEQVITQVNNKLVPQINALQLKPVIVGPVVTPDGALVFRVTITATSGKQSTVASRFLAAYLKELRINNIPIAWEGMNNEH</sequence>
<dbReference type="Pfam" id="PF00924">
    <property type="entry name" value="MS_channel_2nd"/>
    <property type="match status" value="1"/>
</dbReference>
<evidence type="ECO:0000256" key="7">
    <source>
        <dbReference type="ARBA" id="ARBA00059688"/>
    </source>
</evidence>
<dbReference type="RefSeq" id="WP_182596639.1">
    <property type="nucleotide sequence ID" value="NZ_JACIVA010000053.1"/>
</dbReference>
<reference evidence="11 12" key="1">
    <citation type="submission" date="2020-07" db="EMBL/GenBank/DDBJ databases">
        <title>Description of Limosilactobacillus balticus sp. nov., Limosilactobacillus agrestis sp. nov., Limosilactobacillus albertensis sp. nov., Limosilactobacillus rudii sp. nov., Limosilactobacillus fastidiosus sp. nov., five novel Limosilactobacillus species isolated from the vertebrate gastrointestinal tract, and proposal of 6 subspecies of Limosilactobacillus reuteri adapted to the gastrointestinal tract of specific vertebrate hosts.</title>
        <authorList>
            <person name="Li F."/>
            <person name="Cheng C."/>
            <person name="Zheng J."/>
            <person name="Quevedo R.M."/>
            <person name="Li J."/>
            <person name="Roos S."/>
            <person name="Gaenzle M.G."/>
            <person name="Walter J."/>
        </authorList>
    </citation>
    <scope>NUCLEOTIDE SEQUENCE [LARGE SCALE GENOMIC DNA]</scope>
    <source>
        <strain evidence="11 12">STM2_1</strain>
    </source>
</reference>
<dbReference type="InterPro" id="IPR006685">
    <property type="entry name" value="MscS_channel_2nd"/>
</dbReference>
<comment type="subcellular location">
    <subcellularLocation>
        <location evidence="1">Cell membrane</location>
        <topology evidence="1">Multi-pass membrane protein</topology>
    </subcellularLocation>
</comment>
<gene>
    <name evidence="11" type="ORF">H5S09_08270</name>
</gene>
<dbReference type="InterPro" id="IPR045276">
    <property type="entry name" value="YbiO_bact"/>
</dbReference>
<organism evidence="11 12">
    <name type="scientific">Limosilactobacillus rudii</name>
    <dbReference type="NCBI Taxonomy" id="2759755"/>
    <lineage>
        <taxon>Bacteria</taxon>
        <taxon>Bacillati</taxon>
        <taxon>Bacillota</taxon>
        <taxon>Bacilli</taxon>
        <taxon>Lactobacillales</taxon>
        <taxon>Lactobacillaceae</taxon>
        <taxon>Limosilactobacillus</taxon>
    </lineage>
</organism>
<dbReference type="Pfam" id="PF21088">
    <property type="entry name" value="MS_channel_1st"/>
    <property type="match status" value="1"/>
</dbReference>
<comment type="function">
    <text evidence="7">May play a role in resistance to osmotic downshock.</text>
</comment>
<dbReference type="AlphaFoldDB" id="A0A7W3ULT8"/>
<dbReference type="Gene3D" id="2.30.30.60">
    <property type="match status" value="1"/>
</dbReference>
<dbReference type="InterPro" id="IPR011014">
    <property type="entry name" value="MscS_channel_TM-2"/>
</dbReference>
<evidence type="ECO:0000259" key="9">
    <source>
        <dbReference type="Pfam" id="PF00924"/>
    </source>
</evidence>
<dbReference type="InterPro" id="IPR049142">
    <property type="entry name" value="MS_channel_1st"/>
</dbReference>
<dbReference type="InterPro" id="IPR023408">
    <property type="entry name" value="MscS_beta-dom_sf"/>
</dbReference>
<name>A0A7W3ULT8_9LACO</name>
<comment type="caution">
    <text evidence="11">The sequence shown here is derived from an EMBL/GenBank/DDBJ whole genome shotgun (WGS) entry which is preliminary data.</text>
</comment>
<dbReference type="Gene3D" id="1.10.287.1260">
    <property type="match status" value="1"/>
</dbReference>
<keyword evidence="3" id="KW-1003">Cell membrane</keyword>
<dbReference type="GO" id="GO:0008381">
    <property type="term" value="F:mechanosensitive monoatomic ion channel activity"/>
    <property type="evidence" value="ECO:0007669"/>
    <property type="project" value="InterPro"/>
</dbReference>
<evidence type="ECO:0000256" key="2">
    <source>
        <dbReference type="ARBA" id="ARBA00008017"/>
    </source>
</evidence>
<proteinExistence type="inferred from homology"/>
<comment type="similarity">
    <text evidence="2">Belongs to the MscS (TC 1.A.23) family.</text>
</comment>
<keyword evidence="5 8" id="KW-1133">Transmembrane helix</keyword>
<evidence type="ECO:0000256" key="4">
    <source>
        <dbReference type="ARBA" id="ARBA00022692"/>
    </source>
</evidence>
<evidence type="ECO:0000313" key="12">
    <source>
        <dbReference type="Proteomes" id="UP000517106"/>
    </source>
</evidence>
<dbReference type="Gene3D" id="3.30.70.100">
    <property type="match status" value="1"/>
</dbReference>